<dbReference type="Gene3D" id="3.75.10.10">
    <property type="entry name" value="L-arginine/glycine Amidinotransferase, Chain A"/>
    <property type="match status" value="1"/>
</dbReference>
<accession>A0A1E5C7S3</accession>
<dbReference type="SUPFAM" id="SSF55909">
    <property type="entry name" value="Pentein"/>
    <property type="match status" value="1"/>
</dbReference>
<dbReference type="PANTHER" id="PTHR31377:SF0">
    <property type="entry name" value="AGMATINE DEIMINASE-RELATED"/>
    <property type="match status" value="1"/>
</dbReference>
<evidence type="ECO:0000313" key="2">
    <source>
        <dbReference type="EMBL" id="OEE61558.1"/>
    </source>
</evidence>
<dbReference type="AlphaFoldDB" id="A0A1E5C7S3"/>
<name>A0A1E5C7S3_9GAMM</name>
<dbReference type="GO" id="GO:0009446">
    <property type="term" value="P:putrescine biosynthetic process"/>
    <property type="evidence" value="ECO:0007669"/>
    <property type="project" value="InterPro"/>
</dbReference>
<gene>
    <name evidence="2" type="ORF">A1OK_09375</name>
</gene>
<dbReference type="EMBL" id="AJWN02000046">
    <property type="protein sequence ID" value="OEE61558.1"/>
    <property type="molecule type" value="Genomic_DNA"/>
</dbReference>
<comment type="caution">
    <text evidence="2">The sequence shown here is derived from an EMBL/GenBank/DDBJ whole genome shotgun (WGS) entry which is preliminary data.</text>
</comment>
<protein>
    <submittedName>
        <fullName evidence="2">Agmatine deiminase</fullName>
    </submittedName>
</protein>
<dbReference type="GO" id="GO:0004668">
    <property type="term" value="F:protein-arginine deiminase activity"/>
    <property type="evidence" value="ECO:0007669"/>
    <property type="project" value="InterPro"/>
</dbReference>
<sequence length="374" mass="40900">MISRRRFIQHASVLAMTLPLTHRLSAETTGATNFSQGWFMPDEASPHLRTWMAFGANKQIWGSDLLPVVQENLADIALTIAKYEPVSMLVRQKDMAVAKSLMGDKVDLIVGDMDDLWARDTAPTFVLSNVGNTGAVDFNFNGWGDKQMHQKDATVATQIAKLANVPVINTPLVMEGGCIEVDVIGTAIITESCTLNNNRNPNMSKAQFEDLIMPLLGLEKIIWLPGIKGRDITDGHTDFYARFTTPGNVVVGIDTDPNSYEFALTREHASILANATDAQGNRLTVHPLETPSSVREEYDDPDFAAGYVGFYVCNGAVIMQEFGDKAADKKAKETLQLLFPDRQIEALNLDAIAAGGGSVHCATQQEPKAMDKLK</sequence>
<dbReference type="GO" id="GO:0047632">
    <property type="term" value="F:agmatine deiminase activity"/>
    <property type="evidence" value="ECO:0007669"/>
    <property type="project" value="TreeGrafter"/>
</dbReference>
<keyword evidence="1" id="KW-0378">Hydrolase</keyword>
<dbReference type="Proteomes" id="UP000095039">
    <property type="component" value="Unassembled WGS sequence"/>
</dbReference>
<organism evidence="2 3">
    <name type="scientific">Enterovibrio norvegicus FF-454</name>
    <dbReference type="NCBI Taxonomy" id="1185651"/>
    <lineage>
        <taxon>Bacteria</taxon>
        <taxon>Pseudomonadati</taxon>
        <taxon>Pseudomonadota</taxon>
        <taxon>Gammaproteobacteria</taxon>
        <taxon>Vibrionales</taxon>
        <taxon>Vibrionaceae</taxon>
        <taxon>Enterovibrio</taxon>
    </lineage>
</organism>
<dbReference type="PANTHER" id="PTHR31377">
    <property type="entry name" value="AGMATINE DEIMINASE-RELATED"/>
    <property type="match status" value="1"/>
</dbReference>
<evidence type="ECO:0000313" key="3">
    <source>
        <dbReference type="Proteomes" id="UP000095039"/>
    </source>
</evidence>
<dbReference type="InterPro" id="IPR007466">
    <property type="entry name" value="Peptidyl-Arg-deiminase_porph"/>
</dbReference>
<proteinExistence type="predicted"/>
<dbReference type="RefSeq" id="WP_016959961.1">
    <property type="nucleotide sequence ID" value="NZ_AJWN02000046.1"/>
</dbReference>
<reference evidence="2 3" key="1">
    <citation type="journal article" date="2012" name="Science">
        <title>Ecological populations of bacteria act as socially cohesive units of antibiotic production and resistance.</title>
        <authorList>
            <person name="Cordero O.X."/>
            <person name="Wildschutte H."/>
            <person name="Kirkup B."/>
            <person name="Proehl S."/>
            <person name="Ngo L."/>
            <person name="Hussain F."/>
            <person name="Le Roux F."/>
            <person name="Mincer T."/>
            <person name="Polz M.F."/>
        </authorList>
    </citation>
    <scope>NUCLEOTIDE SEQUENCE [LARGE SCALE GENOMIC DNA]</scope>
    <source>
        <strain evidence="2 3">FF-454</strain>
    </source>
</reference>
<keyword evidence="3" id="KW-1185">Reference proteome</keyword>
<evidence type="ECO:0000256" key="1">
    <source>
        <dbReference type="ARBA" id="ARBA00022801"/>
    </source>
</evidence>
<dbReference type="Pfam" id="PF04371">
    <property type="entry name" value="PAD_porph"/>
    <property type="match status" value="1"/>
</dbReference>